<organism evidence="3 5">
    <name type="scientific">Vanilla planifolia</name>
    <name type="common">Vanilla</name>
    <dbReference type="NCBI Taxonomy" id="51239"/>
    <lineage>
        <taxon>Eukaryota</taxon>
        <taxon>Viridiplantae</taxon>
        <taxon>Streptophyta</taxon>
        <taxon>Embryophyta</taxon>
        <taxon>Tracheophyta</taxon>
        <taxon>Spermatophyta</taxon>
        <taxon>Magnoliopsida</taxon>
        <taxon>Liliopsida</taxon>
        <taxon>Asparagales</taxon>
        <taxon>Orchidaceae</taxon>
        <taxon>Vanilloideae</taxon>
        <taxon>Vanilleae</taxon>
        <taxon>Vanilla</taxon>
    </lineage>
</organism>
<dbReference type="EMBL" id="JADCNL010000005">
    <property type="protein sequence ID" value="KAG0480668.1"/>
    <property type="molecule type" value="Genomic_DNA"/>
</dbReference>
<gene>
    <name evidence="3" type="ORF">HPP92_011206</name>
    <name evidence="2" type="ORF">HPP92_011526</name>
</gene>
<feature type="region of interest" description="Disordered" evidence="1">
    <location>
        <begin position="29"/>
        <end position="78"/>
    </location>
</feature>
<keyword evidence="4" id="KW-1185">Reference proteome</keyword>
<dbReference type="Proteomes" id="UP000639772">
    <property type="component" value="Unassembled WGS sequence"/>
</dbReference>
<comment type="caution">
    <text evidence="3">The sequence shown here is derived from an EMBL/GenBank/DDBJ whole genome shotgun (WGS) entry which is preliminary data.</text>
</comment>
<evidence type="ECO:0008006" key="6">
    <source>
        <dbReference type="Google" id="ProtNLM"/>
    </source>
</evidence>
<accession>A0A835RB05</accession>
<feature type="region of interest" description="Disordered" evidence="1">
    <location>
        <begin position="109"/>
        <end position="131"/>
    </location>
</feature>
<dbReference type="Pfam" id="PF07797">
    <property type="entry name" value="DUF1639"/>
    <property type="match status" value="1"/>
</dbReference>
<dbReference type="PANTHER" id="PTHR33130">
    <property type="entry name" value="PUTATIVE (DUF1639)-RELATED"/>
    <property type="match status" value="1"/>
</dbReference>
<protein>
    <recommendedName>
        <fullName evidence="6">DUF1639 family protein</fullName>
    </recommendedName>
</protein>
<evidence type="ECO:0000256" key="1">
    <source>
        <dbReference type="SAM" id="MobiDB-lite"/>
    </source>
</evidence>
<sequence>MATTATHRGKPECHLPHRDLSSKVLNHWGGQRCDGVDENRKGVSVKRRSVPTAPKPTRDHRRQAPRIGGPGFAVSTDDGGLKELRVKILGQLRNAADRIRIEARPMDRPATSMDQEAPEPAIPSAGGEAAMPWTLRTRSAAQRAPSERMARLMSEEVEKKEQRKFSISLSREEIEEDIFALTGSRPRRRPKKRARIVQRQLDAIFPGQWLSDITPESYSVTE</sequence>
<reference evidence="4 5" key="1">
    <citation type="journal article" date="2020" name="Nat. Food">
        <title>A phased Vanilla planifolia genome enables genetic improvement of flavour and production.</title>
        <authorList>
            <person name="Hasing T."/>
            <person name="Tang H."/>
            <person name="Brym M."/>
            <person name="Khazi F."/>
            <person name="Huang T."/>
            <person name="Chambers A.H."/>
        </authorList>
    </citation>
    <scope>NUCLEOTIDE SEQUENCE [LARGE SCALE GENOMIC DNA]</scope>
    <source>
        <tissue evidence="3">Leaf</tissue>
    </source>
</reference>
<dbReference type="AlphaFoldDB" id="A0A835RB05"/>
<name>A0A835RB05_VANPL</name>
<dbReference type="PANTHER" id="PTHR33130:SF43">
    <property type="entry name" value="OS01G0688600 PROTEIN"/>
    <property type="match status" value="1"/>
</dbReference>
<evidence type="ECO:0000313" key="2">
    <source>
        <dbReference type="EMBL" id="KAG0480668.1"/>
    </source>
</evidence>
<dbReference type="InterPro" id="IPR012438">
    <property type="entry name" value="DUF1639"/>
</dbReference>
<evidence type="ECO:0000313" key="4">
    <source>
        <dbReference type="Proteomes" id="UP000636800"/>
    </source>
</evidence>
<evidence type="ECO:0000313" key="5">
    <source>
        <dbReference type="Proteomes" id="UP000639772"/>
    </source>
</evidence>
<proteinExistence type="predicted"/>
<evidence type="ECO:0000313" key="3">
    <source>
        <dbReference type="EMBL" id="KAG0483122.1"/>
    </source>
</evidence>
<dbReference type="Proteomes" id="UP000636800">
    <property type="component" value="Chromosome 5"/>
</dbReference>
<dbReference type="OrthoDB" id="769821at2759"/>
<dbReference type="EMBL" id="JADCNM010000005">
    <property type="protein sequence ID" value="KAG0483122.1"/>
    <property type="molecule type" value="Genomic_DNA"/>
</dbReference>